<keyword evidence="4" id="KW-0547">Nucleotide-binding</keyword>
<dbReference type="GO" id="GO:0005524">
    <property type="term" value="F:ATP binding"/>
    <property type="evidence" value="ECO:0007669"/>
    <property type="project" value="UniProtKB-KW"/>
</dbReference>
<evidence type="ECO:0000256" key="10">
    <source>
        <dbReference type="SAM" id="Coils"/>
    </source>
</evidence>
<accession>A0A9Q1MF96</accession>
<evidence type="ECO:0000256" key="8">
    <source>
        <dbReference type="ARBA" id="ARBA00047899"/>
    </source>
</evidence>
<keyword evidence="2" id="KW-0723">Serine/threonine-protein kinase</keyword>
<feature type="domain" description="Protein kinase" evidence="12">
    <location>
        <begin position="534"/>
        <end position="797"/>
    </location>
</feature>
<dbReference type="SUPFAM" id="SSF52402">
    <property type="entry name" value="Adenine nucleotide alpha hydrolases-like"/>
    <property type="match status" value="1"/>
</dbReference>
<dbReference type="InterPro" id="IPR051348">
    <property type="entry name" value="U-box_ubiquitin_ligases"/>
</dbReference>
<evidence type="ECO:0000259" key="12">
    <source>
        <dbReference type="PROSITE" id="PS50011"/>
    </source>
</evidence>
<dbReference type="Gene3D" id="3.30.200.20">
    <property type="entry name" value="Phosphorylase Kinase, domain 1"/>
    <property type="match status" value="1"/>
</dbReference>
<dbReference type="Proteomes" id="UP001152561">
    <property type="component" value="Unassembled WGS sequence"/>
</dbReference>
<evidence type="ECO:0000256" key="1">
    <source>
        <dbReference type="ARBA" id="ARBA00000900"/>
    </source>
</evidence>
<reference evidence="14" key="1">
    <citation type="journal article" date="2023" name="Proc. Natl. Acad. Sci. U.S.A.">
        <title>Genomic and structural basis for evolution of tropane alkaloid biosynthesis.</title>
        <authorList>
            <person name="Wanga Y.-J."/>
            <person name="Taina T."/>
            <person name="Yua J.-Y."/>
            <person name="Lia J."/>
            <person name="Xua B."/>
            <person name="Chenc J."/>
            <person name="D'Auriad J.C."/>
            <person name="Huanga J.-P."/>
            <person name="Huanga S.-X."/>
        </authorList>
    </citation>
    <scope>NUCLEOTIDE SEQUENCE [LARGE SCALE GENOMIC DNA]</scope>
    <source>
        <strain evidence="14">cv. KIB-2019</strain>
    </source>
</reference>
<evidence type="ECO:0000256" key="6">
    <source>
        <dbReference type="ARBA" id="ARBA00022786"/>
    </source>
</evidence>
<dbReference type="InterPro" id="IPR006016">
    <property type="entry name" value="UspA"/>
</dbReference>
<sequence length="816" mass="90673">MILQKCEEILSKVTGIEQFQSTDTIQKVKWLAAEMNALNETSLQLQRVTDSLTLFEFPQSVQSNGPDAQVAWLVESFFLAKEEVIKLQEQMRAAKEATDNEIGQLTASLVVGAQDKSYLQEELEDLNHKYAVLAQKEHQASMDKNQIIMDDGNHPIVVAIDKDKHSPSAVKWAVDDLVISNQTLVLVHVRMKNSTNQAGANGAGQSSNRGLSDQNTHKVFTPFRAYSARKGIAVKEVVIEDISVSKGLLDYINSYRVTNIVLGASSRSAFSRKFWTHDVPTIVNKAAPDFCTIYVISKGKQQSVRPAAKPLASSSARVPSSQPWSAARLSNYSEPEDVARSAYMRSEQNIGTSNASMDSFDVHTIWSSPSDAPPNRGSVDVTAQNLDFTQVSVNDSCSSSSSWEAEMNRLKLELRQTMDMYNTACKEAVSAHQTAKELSQWKMEEGSRFKQARLSEEAALAIAETEKVKGRAAIEAAQKSQMLAEIEAKRRKYAELKARRETEEKNLALNDLSQNNIRYRKYTIEEIELTTKNFSNSEKIGEGGYGPVYKGRLDHTPVAIKALRSDAAQGMQQFKQEVQVLGLMRHPNMVLLLGACPEYGCLVYEFMNNGSLEDRLFRKGNTPPIPWEIRFKIAAEIATGLLFLHQAKPEPLVHRDLKPGNILLDSNYACKISDVGLARLVPPSVADCVTQYHMTSAAGTFCYIDPEYQQTGKLGTKSDIYSLGVMLLQIITARSPMGLTHHVERAIESGTFSDILDPTVPNWPIEEALNYAKLSLKCAELRKKDRPDLCSVILPELNRLKEFGMSCMTSTAYSSS</sequence>
<evidence type="ECO:0000313" key="14">
    <source>
        <dbReference type="Proteomes" id="UP001152561"/>
    </source>
</evidence>
<dbReference type="AlphaFoldDB" id="A0A9Q1MF96"/>
<dbReference type="SMART" id="SM00220">
    <property type="entry name" value="S_TKc"/>
    <property type="match status" value="1"/>
</dbReference>
<dbReference type="GO" id="GO:0061630">
    <property type="term" value="F:ubiquitin protein ligase activity"/>
    <property type="evidence" value="ECO:0007669"/>
    <property type="project" value="UniProtKB-EC"/>
</dbReference>
<dbReference type="Gene3D" id="3.40.50.620">
    <property type="entry name" value="HUPs"/>
    <property type="match status" value="1"/>
</dbReference>
<evidence type="ECO:0000256" key="7">
    <source>
        <dbReference type="ARBA" id="ARBA00022840"/>
    </source>
</evidence>
<keyword evidence="7" id="KW-0067">ATP-binding</keyword>
<evidence type="ECO:0000256" key="5">
    <source>
        <dbReference type="ARBA" id="ARBA00022777"/>
    </source>
</evidence>
<evidence type="ECO:0000256" key="9">
    <source>
        <dbReference type="ARBA" id="ARBA00048679"/>
    </source>
</evidence>
<protein>
    <recommendedName>
        <fullName evidence="12">Protein kinase domain-containing protein</fullName>
    </recommendedName>
</protein>
<dbReference type="InterPro" id="IPR014729">
    <property type="entry name" value="Rossmann-like_a/b/a_fold"/>
</dbReference>
<comment type="catalytic activity">
    <reaction evidence="8">
        <text>L-threonyl-[protein] + ATP = O-phospho-L-threonyl-[protein] + ADP + H(+)</text>
        <dbReference type="Rhea" id="RHEA:46608"/>
        <dbReference type="Rhea" id="RHEA-COMP:11060"/>
        <dbReference type="Rhea" id="RHEA-COMP:11605"/>
        <dbReference type="ChEBI" id="CHEBI:15378"/>
        <dbReference type="ChEBI" id="CHEBI:30013"/>
        <dbReference type="ChEBI" id="CHEBI:30616"/>
        <dbReference type="ChEBI" id="CHEBI:61977"/>
        <dbReference type="ChEBI" id="CHEBI:456216"/>
        <dbReference type="EC" id="2.7.11.1"/>
    </reaction>
</comment>
<keyword evidence="5" id="KW-0418">Kinase</keyword>
<dbReference type="SUPFAM" id="SSF56112">
    <property type="entry name" value="Protein kinase-like (PK-like)"/>
    <property type="match status" value="1"/>
</dbReference>
<dbReference type="InterPro" id="IPR011009">
    <property type="entry name" value="Kinase-like_dom_sf"/>
</dbReference>
<dbReference type="PROSITE" id="PS50011">
    <property type="entry name" value="PROTEIN_KINASE_DOM"/>
    <property type="match status" value="1"/>
</dbReference>
<feature type="region of interest" description="Disordered" evidence="11">
    <location>
        <begin position="196"/>
        <end position="215"/>
    </location>
</feature>
<organism evidence="13 14">
    <name type="scientific">Anisodus acutangulus</name>
    <dbReference type="NCBI Taxonomy" id="402998"/>
    <lineage>
        <taxon>Eukaryota</taxon>
        <taxon>Viridiplantae</taxon>
        <taxon>Streptophyta</taxon>
        <taxon>Embryophyta</taxon>
        <taxon>Tracheophyta</taxon>
        <taxon>Spermatophyta</taxon>
        <taxon>Magnoliopsida</taxon>
        <taxon>eudicotyledons</taxon>
        <taxon>Gunneridae</taxon>
        <taxon>Pentapetalae</taxon>
        <taxon>asterids</taxon>
        <taxon>lamiids</taxon>
        <taxon>Solanales</taxon>
        <taxon>Solanaceae</taxon>
        <taxon>Solanoideae</taxon>
        <taxon>Hyoscyameae</taxon>
        <taxon>Anisodus</taxon>
    </lineage>
</organism>
<feature type="coiled-coil region" evidence="10">
    <location>
        <begin position="479"/>
        <end position="506"/>
    </location>
</feature>
<dbReference type="InterPro" id="IPR008271">
    <property type="entry name" value="Ser/Thr_kinase_AS"/>
</dbReference>
<dbReference type="CDD" id="cd01989">
    <property type="entry name" value="USP_STK_Ubox_N"/>
    <property type="match status" value="1"/>
</dbReference>
<dbReference type="OrthoDB" id="4062651at2759"/>
<keyword evidence="14" id="KW-1185">Reference proteome</keyword>
<keyword evidence="10" id="KW-0175">Coiled coil</keyword>
<evidence type="ECO:0000256" key="11">
    <source>
        <dbReference type="SAM" id="MobiDB-lite"/>
    </source>
</evidence>
<name>A0A9Q1MF96_9SOLA</name>
<dbReference type="FunFam" id="3.30.200.20:FF:000162">
    <property type="entry name" value="Adenine nucleotide alpha hydrolase-like domain kinase"/>
    <property type="match status" value="1"/>
</dbReference>
<comment type="catalytic activity">
    <reaction evidence="1">
        <text>S-ubiquitinyl-[E2 ubiquitin-conjugating enzyme]-L-cysteine + [acceptor protein]-L-lysine = [E2 ubiquitin-conjugating enzyme]-L-cysteine + N(6)-ubiquitinyl-[acceptor protein]-L-lysine.</text>
        <dbReference type="EC" id="2.3.2.27"/>
    </reaction>
</comment>
<dbReference type="InterPro" id="IPR000719">
    <property type="entry name" value="Prot_kinase_dom"/>
</dbReference>
<comment type="caution">
    <text evidence="13">The sequence shown here is derived from an EMBL/GenBank/DDBJ whole genome shotgun (WGS) entry which is preliminary data.</text>
</comment>
<proteinExistence type="predicted"/>
<dbReference type="Gene3D" id="1.10.510.10">
    <property type="entry name" value="Transferase(Phosphotransferase) domain 1"/>
    <property type="match status" value="1"/>
</dbReference>
<gene>
    <name evidence="13" type="ORF">K7X08_034050</name>
</gene>
<keyword evidence="6" id="KW-0833">Ubl conjugation pathway</keyword>
<evidence type="ECO:0000256" key="3">
    <source>
        <dbReference type="ARBA" id="ARBA00022679"/>
    </source>
</evidence>
<dbReference type="GO" id="GO:0004674">
    <property type="term" value="F:protein serine/threonine kinase activity"/>
    <property type="evidence" value="ECO:0007669"/>
    <property type="project" value="UniProtKB-KW"/>
</dbReference>
<evidence type="ECO:0000313" key="13">
    <source>
        <dbReference type="EMBL" id="KAJ8558521.1"/>
    </source>
</evidence>
<evidence type="ECO:0000256" key="4">
    <source>
        <dbReference type="ARBA" id="ARBA00022741"/>
    </source>
</evidence>
<comment type="catalytic activity">
    <reaction evidence="9">
        <text>L-seryl-[protein] + ATP = O-phospho-L-seryl-[protein] + ADP + H(+)</text>
        <dbReference type="Rhea" id="RHEA:17989"/>
        <dbReference type="Rhea" id="RHEA-COMP:9863"/>
        <dbReference type="Rhea" id="RHEA-COMP:11604"/>
        <dbReference type="ChEBI" id="CHEBI:15378"/>
        <dbReference type="ChEBI" id="CHEBI:29999"/>
        <dbReference type="ChEBI" id="CHEBI:30616"/>
        <dbReference type="ChEBI" id="CHEBI:83421"/>
        <dbReference type="ChEBI" id="CHEBI:456216"/>
        <dbReference type="EC" id="2.7.11.1"/>
    </reaction>
</comment>
<keyword evidence="3" id="KW-0808">Transferase</keyword>
<dbReference type="EMBL" id="JAJAGQ010000007">
    <property type="protein sequence ID" value="KAJ8558521.1"/>
    <property type="molecule type" value="Genomic_DNA"/>
</dbReference>
<evidence type="ECO:0000256" key="2">
    <source>
        <dbReference type="ARBA" id="ARBA00022527"/>
    </source>
</evidence>
<dbReference type="Pfam" id="PF00069">
    <property type="entry name" value="Pkinase"/>
    <property type="match status" value="1"/>
</dbReference>
<dbReference type="Pfam" id="PF00582">
    <property type="entry name" value="Usp"/>
    <property type="match status" value="1"/>
</dbReference>
<dbReference type="FunFam" id="1.10.510.10:FF:001023">
    <property type="entry name" value="Os07g0541700 protein"/>
    <property type="match status" value="1"/>
</dbReference>
<dbReference type="PANTHER" id="PTHR45647:SF87">
    <property type="entry name" value="U-BOX DOMAIN-CONTAINING PROTEIN 35-LIKE"/>
    <property type="match status" value="1"/>
</dbReference>
<dbReference type="PROSITE" id="PS00108">
    <property type="entry name" value="PROTEIN_KINASE_ST"/>
    <property type="match status" value="1"/>
</dbReference>
<dbReference type="PANTHER" id="PTHR45647">
    <property type="entry name" value="OS02G0152300 PROTEIN"/>
    <property type="match status" value="1"/>
</dbReference>